<name>A0A1W2E643_9BACT</name>
<dbReference type="Proteomes" id="UP000192418">
    <property type="component" value="Unassembled WGS sequence"/>
</dbReference>
<proteinExistence type="predicted"/>
<dbReference type="STRING" id="1121400.SAMN02746065_12531"/>
<dbReference type="EMBL" id="FWXY01000025">
    <property type="protein sequence ID" value="SMD05240.1"/>
    <property type="molecule type" value="Genomic_DNA"/>
</dbReference>
<keyword evidence="2" id="KW-1185">Reference proteome</keyword>
<gene>
    <name evidence="1" type="ORF">SAMN02746065_12531</name>
</gene>
<dbReference type="OrthoDB" id="5420793at2"/>
<protein>
    <submittedName>
        <fullName evidence="1">Uncharacterized protein</fullName>
    </submittedName>
</protein>
<dbReference type="RefSeq" id="WP_139795881.1">
    <property type="nucleotide sequence ID" value="NZ_FWXY01000025.1"/>
</dbReference>
<sequence length="169" mass="19043">MKRNIYIHPRVDKELKRLKGRENTPGFAAEKAWQIICSLAGGDTPVNAGRLSRKGEARIRNCLKYNLGKGYRLVCVINKNDIYVLFSGNHDNCHTWLDKHRSLNIESIMEQMIPFGGNSFPARTVSSPRRISETGGMDDLWAETEADALPTISQKDLRIVFRGIVNALS</sequence>
<dbReference type="SUPFAM" id="SSF143011">
    <property type="entry name" value="RelE-like"/>
    <property type="match status" value="1"/>
</dbReference>
<dbReference type="AlphaFoldDB" id="A0A1W2E643"/>
<evidence type="ECO:0000313" key="1">
    <source>
        <dbReference type="EMBL" id="SMD05240.1"/>
    </source>
</evidence>
<organism evidence="1 2">
    <name type="scientific">Desulfocicer vacuolatum DSM 3385</name>
    <dbReference type="NCBI Taxonomy" id="1121400"/>
    <lineage>
        <taxon>Bacteria</taxon>
        <taxon>Pseudomonadati</taxon>
        <taxon>Thermodesulfobacteriota</taxon>
        <taxon>Desulfobacteria</taxon>
        <taxon>Desulfobacterales</taxon>
        <taxon>Desulfobacteraceae</taxon>
        <taxon>Desulfocicer</taxon>
    </lineage>
</organism>
<dbReference type="InterPro" id="IPR035093">
    <property type="entry name" value="RelE/ParE_toxin_dom_sf"/>
</dbReference>
<accession>A0A1W2E643</accession>
<reference evidence="1 2" key="1">
    <citation type="submission" date="2017-04" db="EMBL/GenBank/DDBJ databases">
        <authorList>
            <person name="Afonso C.L."/>
            <person name="Miller P.J."/>
            <person name="Scott M.A."/>
            <person name="Spackman E."/>
            <person name="Goraichik I."/>
            <person name="Dimitrov K.M."/>
            <person name="Suarez D.L."/>
            <person name="Swayne D.E."/>
        </authorList>
    </citation>
    <scope>NUCLEOTIDE SEQUENCE [LARGE SCALE GENOMIC DNA]</scope>
    <source>
        <strain evidence="1 2">DSM 3385</strain>
    </source>
</reference>
<evidence type="ECO:0000313" key="2">
    <source>
        <dbReference type="Proteomes" id="UP000192418"/>
    </source>
</evidence>